<keyword evidence="2" id="KW-1185">Reference proteome</keyword>
<dbReference type="VEuPathDB" id="FungiDB:HpaG811106"/>
<dbReference type="AlphaFoldDB" id="M4BX55"/>
<name>M4BX55_HYAAE</name>
<organism evidence="1 2">
    <name type="scientific">Hyaloperonospora arabidopsidis (strain Emoy2)</name>
    <name type="common">Downy mildew agent</name>
    <name type="synonym">Peronospora arabidopsidis</name>
    <dbReference type="NCBI Taxonomy" id="559515"/>
    <lineage>
        <taxon>Eukaryota</taxon>
        <taxon>Sar</taxon>
        <taxon>Stramenopiles</taxon>
        <taxon>Oomycota</taxon>
        <taxon>Peronosporomycetes</taxon>
        <taxon>Peronosporales</taxon>
        <taxon>Peronosporaceae</taxon>
        <taxon>Hyaloperonospora</taxon>
    </lineage>
</organism>
<accession>M4BX55</accession>
<dbReference type="EMBL" id="JH598014">
    <property type="status" value="NOT_ANNOTATED_CDS"/>
    <property type="molecule type" value="Genomic_DNA"/>
</dbReference>
<dbReference type="InParanoid" id="M4BX55"/>
<protein>
    <submittedName>
        <fullName evidence="1">Uncharacterized protein</fullName>
    </submittedName>
</protein>
<evidence type="ECO:0000313" key="1">
    <source>
        <dbReference type="EnsemblProtists" id="HpaP811106"/>
    </source>
</evidence>
<proteinExistence type="predicted"/>
<sequence length="235" mass="26584">MLLLTINNGGEGDVARESRSTRTLTANALLLTPTVRFAMCCRVSARPLPPRPVHCVQCFNAAMCLSSRPRAVASVRGFRRKSPLYTWCERTDIRSGDLRGGAPGEDDVDVRSPGRLLWWHPWTFTLSVWIDRFFTTNPKFSMFRHVERTVSSVCGKSFTIFCSRQESPTMKVKLSDAGWGDIQTWCFRPIWPKGVRTTDTVDASIWIQERALVLSLKPDDESLRGRPCQPCVSLM</sequence>
<dbReference type="Proteomes" id="UP000011713">
    <property type="component" value="Unassembled WGS sequence"/>
</dbReference>
<dbReference type="HOGENOM" id="CLU_1182106_0_0_1"/>
<reference evidence="2" key="1">
    <citation type="journal article" date="2010" name="Science">
        <title>Signatures of adaptation to obligate biotrophy in the Hyaloperonospora arabidopsidis genome.</title>
        <authorList>
            <person name="Baxter L."/>
            <person name="Tripathy S."/>
            <person name="Ishaque N."/>
            <person name="Boot N."/>
            <person name="Cabral A."/>
            <person name="Kemen E."/>
            <person name="Thines M."/>
            <person name="Ah-Fong A."/>
            <person name="Anderson R."/>
            <person name="Badejoko W."/>
            <person name="Bittner-Eddy P."/>
            <person name="Boore J.L."/>
            <person name="Chibucos M.C."/>
            <person name="Coates M."/>
            <person name="Dehal P."/>
            <person name="Delehaunty K."/>
            <person name="Dong S."/>
            <person name="Downton P."/>
            <person name="Dumas B."/>
            <person name="Fabro G."/>
            <person name="Fronick C."/>
            <person name="Fuerstenberg S.I."/>
            <person name="Fulton L."/>
            <person name="Gaulin E."/>
            <person name="Govers F."/>
            <person name="Hughes L."/>
            <person name="Humphray S."/>
            <person name="Jiang R.H."/>
            <person name="Judelson H."/>
            <person name="Kamoun S."/>
            <person name="Kyung K."/>
            <person name="Meijer H."/>
            <person name="Minx P."/>
            <person name="Morris P."/>
            <person name="Nelson J."/>
            <person name="Phuntumart V."/>
            <person name="Qutob D."/>
            <person name="Rehmany A."/>
            <person name="Rougon-Cardoso A."/>
            <person name="Ryden P."/>
            <person name="Torto-Alalibo T."/>
            <person name="Studholme D."/>
            <person name="Wang Y."/>
            <person name="Win J."/>
            <person name="Wood J."/>
            <person name="Clifton S.W."/>
            <person name="Rogers J."/>
            <person name="Van den Ackerveken G."/>
            <person name="Jones J.D."/>
            <person name="McDowell J.M."/>
            <person name="Beynon J."/>
            <person name="Tyler B.M."/>
        </authorList>
    </citation>
    <scope>NUCLEOTIDE SEQUENCE [LARGE SCALE GENOMIC DNA]</scope>
    <source>
        <strain evidence="2">Emoy2</strain>
    </source>
</reference>
<reference evidence="1" key="2">
    <citation type="submission" date="2015-06" db="UniProtKB">
        <authorList>
            <consortium name="EnsemblProtists"/>
        </authorList>
    </citation>
    <scope>IDENTIFICATION</scope>
    <source>
        <strain evidence="1">Emoy2</strain>
    </source>
</reference>
<dbReference type="EnsemblProtists" id="HpaT811106">
    <property type="protein sequence ID" value="HpaP811106"/>
    <property type="gene ID" value="HpaG811106"/>
</dbReference>
<evidence type="ECO:0000313" key="2">
    <source>
        <dbReference type="Proteomes" id="UP000011713"/>
    </source>
</evidence>